<dbReference type="InterPro" id="IPR008775">
    <property type="entry name" value="Phytyl_CoA_dOase-like"/>
</dbReference>
<protein>
    <recommendedName>
        <fullName evidence="1">NADP-dependent oxidoreductase domain-containing protein</fullName>
    </recommendedName>
</protein>
<evidence type="ECO:0000313" key="3">
    <source>
        <dbReference type="Proteomes" id="UP001165060"/>
    </source>
</evidence>
<comment type="caution">
    <text evidence="2">The sequence shown here is derived from an EMBL/GenBank/DDBJ whole genome shotgun (WGS) entry which is preliminary data.</text>
</comment>
<name>A0ABQ6NCT8_9STRA</name>
<accession>A0ABQ6NCT8</accession>
<dbReference type="EMBL" id="BRYB01006464">
    <property type="protein sequence ID" value="GMI58260.1"/>
    <property type="molecule type" value="Genomic_DNA"/>
</dbReference>
<gene>
    <name evidence="2" type="ORF">TeGR_g1346</name>
</gene>
<proteinExistence type="predicted"/>
<dbReference type="SUPFAM" id="SSF51430">
    <property type="entry name" value="NAD(P)-linked oxidoreductase"/>
    <property type="match status" value="1"/>
</dbReference>
<dbReference type="PANTHER" id="PTHR11732">
    <property type="entry name" value="ALDO/KETO REDUCTASE"/>
    <property type="match status" value="1"/>
</dbReference>
<dbReference type="PRINTS" id="PR00069">
    <property type="entry name" value="ALDKETRDTASE"/>
</dbReference>
<feature type="domain" description="NADP-dependent oxidoreductase" evidence="1">
    <location>
        <begin position="337"/>
        <end position="595"/>
    </location>
</feature>
<dbReference type="Gene3D" id="3.20.20.100">
    <property type="entry name" value="NADP-dependent oxidoreductase domain"/>
    <property type="match status" value="1"/>
</dbReference>
<evidence type="ECO:0000313" key="2">
    <source>
        <dbReference type="EMBL" id="GMI58260.1"/>
    </source>
</evidence>
<dbReference type="InterPro" id="IPR036812">
    <property type="entry name" value="NAD(P)_OxRdtase_dom_sf"/>
</dbReference>
<dbReference type="Proteomes" id="UP001165060">
    <property type="component" value="Unassembled WGS sequence"/>
</dbReference>
<dbReference type="Pfam" id="PF05721">
    <property type="entry name" value="PhyH"/>
    <property type="match status" value="1"/>
</dbReference>
<dbReference type="InterPro" id="IPR023210">
    <property type="entry name" value="NADP_OxRdtase_dom"/>
</dbReference>
<dbReference type="Gene3D" id="2.60.120.620">
    <property type="entry name" value="q2cbj1_9rhob like domain"/>
    <property type="match status" value="1"/>
</dbReference>
<sequence>MSRPPATAYSTSSISPVPIYLNGEAPTFYPDPRTTSSAADVLQAATSFCQDYGVPSPHIPTCAGSVAAKSLSSDPSNHEILPPHTSADTPFHVASGADAASAVLSGPGAAIVPSAIPPSLTSQLRSSITSHPDYRVAVKEALTLGTRTRYIQPLCERSAPATSCFPVDPDFLSLLTLPSLTEAVSSVLGPNHIVDNTAISISWPGHGVFGPHIDRPFDGNSRYAAGAADAPPLDYPVSVQAIFLLDDFTTSNGAFFLTPGTDPSLYPEGVYPDDAVLVTGGAGAMLLAHGALVHGAAQNYSPRPRIAVLVQFVRSFVRPLHKSSARRSCRGSTFASLSHHDTVSAIRAALDAGYTHLDLAEMYGNAAAVGEAIGDFLGNNDRGITRADLHITSKVWPTNAGRVGDAVGLMLDTLKLEYLDLLLLHYPVPLMFTGDVAGPSRGVWFPTNEHWECGFDTEVGLMDVWKQMEWEVLGTQRVRRIGCSNCGASELHELTARGRVGVSVNQVEGHLWMNQRGLVRFGRARGVDTWFFGGFGGAGAELMREPGVLEVARRRGCTAGQVLLAWGAEWTGGGGVIASAKGPARMAENLAAREACGEWTGEELEELAGLVGAGRQERFYAHKCFESLWVH</sequence>
<dbReference type="Pfam" id="PF00248">
    <property type="entry name" value="Aldo_ket_red"/>
    <property type="match status" value="1"/>
</dbReference>
<keyword evidence="3" id="KW-1185">Reference proteome</keyword>
<dbReference type="InterPro" id="IPR020471">
    <property type="entry name" value="AKR"/>
</dbReference>
<reference evidence="2 3" key="1">
    <citation type="journal article" date="2023" name="Commun. Biol.">
        <title>Genome analysis of Parmales, the sister group of diatoms, reveals the evolutionary specialization of diatoms from phago-mixotrophs to photoautotrophs.</title>
        <authorList>
            <person name="Ban H."/>
            <person name="Sato S."/>
            <person name="Yoshikawa S."/>
            <person name="Yamada K."/>
            <person name="Nakamura Y."/>
            <person name="Ichinomiya M."/>
            <person name="Sato N."/>
            <person name="Blanc-Mathieu R."/>
            <person name="Endo H."/>
            <person name="Kuwata A."/>
            <person name="Ogata H."/>
        </authorList>
    </citation>
    <scope>NUCLEOTIDE SEQUENCE [LARGE SCALE GENOMIC DNA]</scope>
</reference>
<dbReference type="SUPFAM" id="SSF51197">
    <property type="entry name" value="Clavaminate synthase-like"/>
    <property type="match status" value="1"/>
</dbReference>
<evidence type="ECO:0000259" key="1">
    <source>
        <dbReference type="Pfam" id="PF00248"/>
    </source>
</evidence>
<organism evidence="2 3">
    <name type="scientific">Tetraparma gracilis</name>
    <dbReference type="NCBI Taxonomy" id="2962635"/>
    <lineage>
        <taxon>Eukaryota</taxon>
        <taxon>Sar</taxon>
        <taxon>Stramenopiles</taxon>
        <taxon>Ochrophyta</taxon>
        <taxon>Bolidophyceae</taxon>
        <taxon>Parmales</taxon>
        <taxon>Triparmaceae</taxon>
        <taxon>Tetraparma</taxon>
    </lineage>
</organism>